<reference evidence="1" key="1">
    <citation type="submission" date="2021-10" db="EMBL/GenBank/DDBJ databases">
        <title>Tropical sea cucumber genome reveals ecological adaptation and Cuvierian tubules defense mechanism.</title>
        <authorList>
            <person name="Chen T."/>
        </authorList>
    </citation>
    <scope>NUCLEOTIDE SEQUENCE</scope>
    <source>
        <strain evidence="1">Nanhai2018</strain>
        <tissue evidence="1">Muscle</tissue>
    </source>
</reference>
<comment type="caution">
    <text evidence="1">The sequence shown here is derived from an EMBL/GenBank/DDBJ whole genome shotgun (WGS) entry which is preliminary data.</text>
</comment>
<dbReference type="OrthoDB" id="416437at2759"/>
<keyword evidence="1" id="KW-0067">ATP-binding</keyword>
<evidence type="ECO:0000313" key="1">
    <source>
        <dbReference type="EMBL" id="KAJ8026273.1"/>
    </source>
</evidence>
<proteinExistence type="predicted"/>
<dbReference type="AlphaFoldDB" id="A0A9Q0YPR3"/>
<dbReference type="GO" id="GO:0004386">
    <property type="term" value="F:helicase activity"/>
    <property type="evidence" value="ECO:0007669"/>
    <property type="project" value="UniProtKB-KW"/>
</dbReference>
<dbReference type="Proteomes" id="UP001152320">
    <property type="component" value="Chromosome 17"/>
</dbReference>
<gene>
    <name evidence="1" type="ORF">HOLleu_34069</name>
</gene>
<dbReference type="InterPro" id="IPR027417">
    <property type="entry name" value="P-loop_NTPase"/>
</dbReference>
<organism evidence="1 2">
    <name type="scientific">Holothuria leucospilota</name>
    <name type="common">Black long sea cucumber</name>
    <name type="synonym">Mertensiothuria leucospilota</name>
    <dbReference type="NCBI Taxonomy" id="206669"/>
    <lineage>
        <taxon>Eukaryota</taxon>
        <taxon>Metazoa</taxon>
        <taxon>Echinodermata</taxon>
        <taxon>Eleutherozoa</taxon>
        <taxon>Echinozoa</taxon>
        <taxon>Holothuroidea</taxon>
        <taxon>Aspidochirotacea</taxon>
        <taxon>Aspidochirotida</taxon>
        <taxon>Holothuriidae</taxon>
        <taxon>Holothuria</taxon>
    </lineage>
</organism>
<dbReference type="InterPro" id="IPR051055">
    <property type="entry name" value="PIF1_helicase"/>
</dbReference>
<sequence length="280" mass="31793">MVDQSMLTYIHARLQQIKRSSYKEPFGNVSILAVGDFHQIQPVKGRPLFKQDLGSFLDLWGLFSIWTLSTIMRQKDDLLFAQLLNRLRTHGKGQSIKPDDATLLQSCIVSEISNDAPFIAAKREDVDRHNDNMLQSIDSHIEVIRAVDIYRTKSGILKKLKNPSPTAKTLLPLEIKVAQDACVMLTENIDVSDGLVNGVIGKVTSIFHGSMPNGQPEAICILFDDSRVRREWRKKNPPPHNVNNSSIVIHTRKEIYSIRLHHITRYQYPHGGSQFIKYKG</sequence>
<keyword evidence="1" id="KW-0547">Nucleotide-binding</keyword>
<dbReference type="SUPFAM" id="SSF52540">
    <property type="entry name" value="P-loop containing nucleoside triphosphate hydrolases"/>
    <property type="match status" value="1"/>
</dbReference>
<keyword evidence="1" id="KW-0378">Hydrolase</keyword>
<accession>A0A9Q0YPR3</accession>
<dbReference type="PANTHER" id="PTHR47642:SF5">
    <property type="entry name" value="ATP-DEPENDENT DNA HELICASE"/>
    <property type="match status" value="1"/>
</dbReference>
<keyword evidence="1" id="KW-0347">Helicase</keyword>
<dbReference type="EMBL" id="JAIZAY010000017">
    <property type="protein sequence ID" value="KAJ8026273.1"/>
    <property type="molecule type" value="Genomic_DNA"/>
</dbReference>
<dbReference type="PANTHER" id="PTHR47642">
    <property type="entry name" value="ATP-DEPENDENT DNA HELICASE"/>
    <property type="match status" value="1"/>
</dbReference>
<protein>
    <submittedName>
        <fullName evidence="1">ATP-dependent DNA helicase PIF1</fullName>
    </submittedName>
</protein>
<name>A0A9Q0YPR3_HOLLE</name>
<keyword evidence="2" id="KW-1185">Reference proteome</keyword>
<evidence type="ECO:0000313" key="2">
    <source>
        <dbReference type="Proteomes" id="UP001152320"/>
    </source>
</evidence>